<name>A0A1W0W453_SORBI</name>
<organism evidence="1 2">
    <name type="scientific">Sorghum bicolor</name>
    <name type="common">Sorghum</name>
    <name type="synonym">Sorghum vulgare</name>
    <dbReference type="NCBI Taxonomy" id="4558"/>
    <lineage>
        <taxon>Eukaryota</taxon>
        <taxon>Viridiplantae</taxon>
        <taxon>Streptophyta</taxon>
        <taxon>Embryophyta</taxon>
        <taxon>Tracheophyta</taxon>
        <taxon>Spermatophyta</taxon>
        <taxon>Magnoliopsida</taxon>
        <taxon>Liliopsida</taxon>
        <taxon>Poales</taxon>
        <taxon>Poaceae</taxon>
        <taxon>PACMAD clade</taxon>
        <taxon>Panicoideae</taxon>
        <taxon>Andropogonodae</taxon>
        <taxon>Andropogoneae</taxon>
        <taxon>Sorghinae</taxon>
        <taxon>Sorghum</taxon>
    </lineage>
</organism>
<evidence type="ECO:0000313" key="1">
    <source>
        <dbReference type="EMBL" id="OQU89189.1"/>
    </source>
</evidence>
<protein>
    <submittedName>
        <fullName evidence="1">Uncharacterized protein</fullName>
    </submittedName>
</protein>
<sequence length="245" mass="26986">MLQVSWSSQQKSFIHIRTEVVPGIHCPRCIRLGMADPFQCGDIWSNNVEYNLADEVEACFVYGTAPANPWASAIHGLDSSDRVVEVRGEETNFYRDLAGMSRDMIPPSTLMDIVASSSNQVRAVELEMVPYVHPSAFGASGLARTNYMLEDCDRPKIDAIAMYGINVSVDVSRCNIYQCNSLSHRLLAVDATSSNCIGHLLPVASKLGQCNSLLHRYHVDAIHLLQRLTCGAINSIASIFGSMQY</sequence>
<dbReference type="EMBL" id="CM000761">
    <property type="protein sequence ID" value="OQU89189.1"/>
    <property type="molecule type" value="Genomic_DNA"/>
</dbReference>
<dbReference type="AlphaFoldDB" id="A0A1W0W453"/>
<reference evidence="1 2" key="1">
    <citation type="journal article" date="2009" name="Nature">
        <title>The Sorghum bicolor genome and the diversification of grasses.</title>
        <authorList>
            <person name="Paterson A.H."/>
            <person name="Bowers J.E."/>
            <person name="Bruggmann R."/>
            <person name="Dubchak I."/>
            <person name="Grimwood J."/>
            <person name="Gundlach H."/>
            <person name="Haberer G."/>
            <person name="Hellsten U."/>
            <person name="Mitros T."/>
            <person name="Poliakov A."/>
            <person name="Schmutz J."/>
            <person name="Spannagl M."/>
            <person name="Tang H."/>
            <person name="Wang X."/>
            <person name="Wicker T."/>
            <person name="Bharti A.K."/>
            <person name="Chapman J."/>
            <person name="Feltus F.A."/>
            <person name="Gowik U."/>
            <person name="Grigoriev I.V."/>
            <person name="Lyons E."/>
            <person name="Maher C.A."/>
            <person name="Martis M."/>
            <person name="Narechania A."/>
            <person name="Otillar R.P."/>
            <person name="Penning B.W."/>
            <person name="Salamov A.A."/>
            <person name="Wang Y."/>
            <person name="Zhang L."/>
            <person name="Carpita N.C."/>
            <person name="Freeling M."/>
            <person name="Gingle A.R."/>
            <person name="Hash C.T."/>
            <person name="Keller B."/>
            <person name="Klein P."/>
            <person name="Kresovich S."/>
            <person name="McCann M.C."/>
            <person name="Ming R."/>
            <person name="Peterson D.G."/>
            <person name="Mehboob-ur-Rahman"/>
            <person name="Ware D."/>
            <person name="Westhoff P."/>
            <person name="Mayer K.F."/>
            <person name="Messing J."/>
            <person name="Rokhsar D.S."/>
        </authorList>
    </citation>
    <scope>NUCLEOTIDE SEQUENCE [LARGE SCALE GENOMIC DNA]</scope>
    <source>
        <strain evidence="2">cv. BTx623</strain>
    </source>
</reference>
<reference evidence="2" key="2">
    <citation type="journal article" date="2018" name="Plant J.">
        <title>The Sorghum bicolor reference genome: improved assembly, gene annotations, a transcriptome atlas, and signatures of genome organization.</title>
        <authorList>
            <person name="McCormick R.F."/>
            <person name="Truong S.K."/>
            <person name="Sreedasyam A."/>
            <person name="Jenkins J."/>
            <person name="Shu S."/>
            <person name="Sims D."/>
            <person name="Kennedy M."/>
            <person name="Amirebrahimi M."/>
            <person name="Weers B.D."/>
            <person name="McKinley B."/>
            <person name="Mattison A."/>
            <person name="Morishige D.T."/>
            <person name="Grimwood J."/>
            <person name="Schmutz J."/>
            <person name="Mullet J.E."/>
        </authorList>
    </citation>
    <scope>NUCLEOTIDE SEQUENCE [LARGE SCALE GENOMIC DNA]</scope>
    <source>
        <strain evidence="2">cv. BTx623</strain>
    </source>
</reference>
<proteinExistence type="predicted"/>
<dbReference type="Gramene" id="OQU89189">
    <property type="protein sequence ID" value="OQU89189"/>
    <property type="gene ID" value="SORBI_3002G157900"/>
</dbReference>
<keyword evidence="2" id="KW-1185">Reference proteome</keyword>
<gene>
    <name evidence="1" type="ORF">SORBI_3002G157900</name>
</gene>
<evidence type="ECO:0000313" key="2">
    <source>
        <dbReference type="Proteomes" id="UP000000768"/>
    </source>
</evidence>
<accession>A0A1W0W453</accession>
<dbReference type="InParanoid" id="A0A1W0W453"/>
<dbReference type="Proteomes" id="UP000000768">
    <property type="component" value="Chromosome 2"/>
</dbReference>